<dbReference type="GO" id="GO:0005769">
    <property type="term" value="C:early endosome"/>
    <property type="evidence" value="ECO:0007669"/>
    <property type="project" value="TreeGrafter"/>
</dbReference>
<dbReference type="InterPro" id="IPR035969">
    <property type="entry name" value="Rab-GAP_TBC_sf"/>
</dbReference>
<feature type="compositionally biased region" description="Polar residues" evidence="2">
    <location>
        <begin position="64"/>
        <end position="74"/>
    </location>
</feature>
<dbReference type="OMA" id="ECSGHHV"/>
<dbReference type="SUPFAM" id="SSF47923">
    <property type="entry name" value="Ypt/Rab-GAP domain of gyp1p"/>
    <property type="match status" value="2"/>
</dbReference>
<dbReference type="Gene3D" id="1.10.472.80">
    <property type="entry name" value="Ypt/Rab-GAP domain of gyp1p, domain 3"/>
    <property type="match status" value="1"/>
</dbReference>
<dbReference type="Pfam" id="PF00566">
    <property type="entry name" value="RabGAP-TBC"/>
    <property type="match status" value="1"/>
</dbReference>
<dbReference type="InterPro" id="IPR000195">
    <property type="entry name" value="Rab-GAP-TBC_dom"/>
</dbReference>
<evidence type="ECO:0000259" key="3">
    <source>
        <dbReference type="PROSITE" id="PS50086"/>
    </source>
</evidence>
<protein>
    <submittedName>
        <fullName evidence="5">Rab-GAP TBC domain-containing protein</fullName>
    </submittedName>
</protein>
<reference evidence="5" key="1">
    <citation type="submission" date="2022-11" db="UniProtKB">
        <authorList>
            <consortium name="WormBaseParasite"/>
        </authorList>
    </citation>
    <scope>IDENTIFICATION</scope>
</reference>
<accession>A0A915IGJ3</accession>
<dbReference type="AlphaFoldDB" id="A0A915IGJ3"/>
<dbReference type="Proteomes" id="UP000887565">
    <property type="component" value="Unplaced"/>
</dbReference>
<dbReference type="WBParaSite" id="nRc.2.0.1.t13018-RA">
    <property type="protein sequence ID" value="nRc.2.0.1.t13018-RA"/>
    <property type="gene ID" value="nRc.2.0.1.g13018"/>
</dbReference>
<sequence length="531" mass="61039">MEKSTPEEFARWHDMVLPDGVVTSTGSYPPPPPAESPDEESAQQNTILNPEEQQSKQSKKRQLENGQLNNNTSSNGGGACLFSVDLGQMRSFRLFYSNQECTCGQLVIASLNARYKILHFHNGGLDKLSQILEQWNAVRAKSKKGNDSPLISTSLQCHQFAVLKPQISKSEQHPEEGLYEKVAWDFWRSCTNPDGQIEDDLSLRKAIFFGGLDQTLRKEAWPFLLNVYPWNSTFEQRDQIRNDLFLEYQNIRKKRLKGALKMGAKAWTYVETTVAKDVVRTDRKNPFFTGENNPNLEKMRNILLNYAAFCPQIGYVQGMSDLLAAVLIVLNEESDAFWCFAGLIQRSIFVEAPKNDTNMKLNIEYLRYLIKLMSPTFYDHLATCQDGLDLLFVHRWILLCFKREFVADDAMRIWESCWSNYQTSYFHLFVCLAIVSVYGEDVVQQKLPYDEILLYFSSLAMHMNVDVVLRKARGLLYRFERRDKIPCTLANVCQWQRTGMWDGTGGQQPEIECAGNHEDMDACPYMTTNDI</sequence>
<evidence type="ECO:0000313" key="4">
    <source>
        <dbReference type="Proteomes" id="UP000887565"/>
    </source>
</evidence>
<dbReference type="FunFam" id="1.10.472.80:FF:000020">
    <property type="entry name" value="TBC1 domain family, member 16"/>
    <property type="match status" value="1"/>
</dbReference>
<feature type="domain" description="Rab-GAP TBC" evidence="3">
    <location>
        <begin position="211"/>
        <end position="421"/>
    </location>
</feature>
<dbReference type="Gene3D" id="1.10.8.270">
    <property type="entry name" value="putative rabgap domain of human tbc1 domain family member 14 like domains"/>
    <property type="match status" value="1"/>
</dbReference>
<dbReference type="SMART" id="SM00164">
    <property type="entry name" value="TBC"/>
    <property type="match status" value="1"/>
</dbReference>
<evidence type="ECO:0000313" key="5">
    <source>
        <dbReference type="WBParaSite" id="nRc.2.0.1.t13018-RA"/>
    </source>
</evidence>
<evidence type="ECO:0000256" key="1">
    <source>
        <dbReference type="ARBA" id="ARBA00022468"/>
    </source>
</evidence>
<dbReference type="GO" id="GO:0005096">
    <property type="term" value="F:GTPase activator activity"/>
    <property type="evidence" value="ECO:0007669"/>
    <property type="project" value="UniProtKB-KW"/>
</dbReference>
<proteinExistence type="predicted"/>
<dbReference type="PANTHER" id="PTHR22957">
    <property type="entry name" value="TBC1 DOMAIN FAMILY MEMBER GTPASE-ACTIVATING PROTEIN"/>
    <property type="match status" value="1"/>
</dbReference>
<keyword evidence="4" id="KW-1185">Reference proteome</keyword>
<evidence type="ECO:0000256" key="2">
    <source>
        <dbReference type="SAM" id="MobiDB-lite"/>
    </source>
</evidence>
<feature type="compositionally biased region" description="Basic and acidic residues" evidence="2">
    <location>
        <begin position="1"/>
        <end position="16"/>
    </location>
</feature>
<dbReference type="PROSITE" id="PS50086">
    <property type="entry name" value="TBC_RABGAP"/>
    <property type="match status" value="1"/>
</dbReference>
<organism evidence="4 5">
    <name type="scientific">Romanomermis culicivorax</name>
    <name type="common">Nematode worm</name>
    <dbReference type="NCBI Taxonomy" id="13658"/>
    <lineage>
        <taxon>Eukaryota</taxon>
        <taxon>Metazoa</taxon>
        <taxon>Ecdysozoa</taxon>
        <taxon>Nematoda</taxon>
        <taxon>Enoplea</taxon>
        <taxon>Dorylaimia</taxon>
        <taxon>Mermithida</taxon>
        <taxon>Mermithoidea</taxon>
        <taxon>Mermithidae</taxon>
        <taxon>Romanomermis</taxon>
    </lineage>
</organism>
<keyword evidence="1" id="KW-0343">GTPase activation</keyword>
<feature type="region of interest" description="Disordered" evidence="2">
    <location>
        <begin position="1"/>
        <end position="74"/>
    </location>
</feature>
<dbReference type="PANTHER" id="PTHR22957:SF547">
    <property type="entry name" value="TBC1 DOMAIN FAMILY MEMBER 16"/>
    <property type="match status" value="1"/>
</dbReference>
<name>A0A915IGJ3_ROMCU</name>